<dbReference type="RefSeq" id="XP_019505649.1">
    <property type="nucleotide sequence ID" value="XM_019650104.1"/>
</dbReference>
<protein>
    <submittedName>
        <fullName evidence="3">Uncharacterized protein LOC109386698 isoform X1</fullName>
    </submittedName>
</protein>
<name>A0A8B7RXN2_HIPAR</name>
<dbReference type="PANTHER" id="PTHR35663">
    <property type="entry name" value="TESTIS DEVELOPMENT-RELATED PROTEIN-RELATED"/>
    <property type="match status" value="1"/>
</dbReference>
<dbReference type="Proteomes" id="UP000694851">
    <property type="component" value="Unplaced"/>
</dbReference>
<gene>
    <name evidence="3" type="primary">LOC109386698</name>
</gene>
<evidence type="ECO:0000313" key="3">
    <source>
        <dbReference type="RefSeq" id="XP_019505649.1"/>
    </source>
</evidence>
<dbReference type="KEGG" id="hai:109386698"/>
<accession>A0A8B7RXN2</accession>
<dbReference type="PANTHER" id="PTHR35663:SF3">
    <property type="entry name" value="GENE, 30191-RELATED"/>
    <property type="match status" value="1"/>
</dbReference>
<dbReference type="OrthoDB" id="9940890at2759"/>
<evidence type="ECO:0000256" key="1">
    <source>
        <dbReference type="SAM" id="MobiDB-lite"/>
    </source>
</evidence>
<feature type="compositionally biased region" description="Acidic residues" evidence="1">
    <location>
        <begin position="228"/>
        <end position="241"/>
    </location>
</feature>
<proteinExistence type="predicted"/>
<evidence type="ECO:0000313" key="2">
    <source>
        <dbReference type="Proteomes" id="UP000694851"/>
    </source>
</evidence>
<organism evidence="2 3">
    <name type="scientific">Hipposideros armiger</name>
    <name type="common">Great Himalayan leaf-nosed bat</name>
    <dbReference type="NCBI Taxonomy" id="186990"/>
    <lineage>
        <taxon>Eukaryota</taxon>
        <taxon>Metazoa</taxon>
        <taxon>Chordata</taxon>
        <taxon>Craniata</taxon>
        <taxon>Vertebrata</taxon>
        <taxon>Euteleostomi</taxon>
        <taxon>Mammalia</taxon>
        <taxon>Eutheria</taxon>
        <taxon>Laurasiatheria</taxon>
        <taxon>Chiroptera</taxon>
        <taxon>Yinpterochiroptera</taxon>
        <taxon>Rhinolophoidea</taxon>
        <taxon>Hipposideridae</taxon>
        <taxon>Hipposideros</taxon>
    </lineage>
</organism>
<keyword evidence="2" id="KW-1185">Reference proteome</keyword>
<reference evidence="3" key="1">
    <citation type="submission" date="2025-08" db="UniProtKB">
        <authorList>
            <consortium name="RefSeq"/>
        </authorList>
    </citation>
    <scope>IDENTIFICATION</scope>
    <source>
        <tissue evidence="3">Muscle</tissue>
    </source>
</reference>
<sequence length="278" mass="29691">MQTLDARKISGIHHAISTPDAWLLPGATDAGSRGAEGRAQESTAWDCGYTAGCPRAGWLLLCCLEDGGATATATGSMMKPVFPAAMNQAFWKTYKSKVLQTLSGESEEELAEEGGDLVSQRENPALVESEMAEPTPEAFNPMTQLARRVQGVGVKGWLTMSSLFNKEDEDKLLPPDPCADHPLAAQASSQATAEAEPRGPGFWDVFASKWQQPQSAAASMLRAAESTSEPDPEAGDEAAEEATEHPEPQEADSAAGFKWGFLTHKLAEMRVKAVPKSD</sequence>
<dbReference type="AlphaFoldDB" id="A0A8B7RXN2"/>
<feature type="region of interest" description="Disordered" evidence="1">
    <location>
        <begin position="168"/>
        <end position="200"/>
    </location>
</feature>
<feature type="region of interest" description="Disordered" evidence="1">
    <location>
        <begin position="216"/>
        <end position="257"/>
    </location>
</feature>
<feature type="compositionally biased region" description="Low complexity" evidence="1">
    <location>
        <begin position="184"/>
        <end position="194"/>
    </location>
</feature>
<dbReference type="GeneID" id="109386698"/>